<dbReference type="InterPro" id="IPR047137">
    <property type="entry name" value="ORF3"/>
</dbReference>
<dbReference type="SUPFAM" id="SSF55961">
    <property type="entry name" value="Bet v1-like"/>
    <property type="match status" value="1"/>
</dbReference>
<feature type="domain" description="Coenzyme Q-binding protein COQ10 START" evidence="4">
    <location>
        <begin position="133"/>
        <end position="248"/>
    </location>
</feature>
<keyword evidence="2" id="KW-1277">Toxin-antitoxin system</keyword>
<evidence type="ECO:0000256" key="2">
    <source>
        <dbReference type="ARBA" id="ARBA00022649"/>
    </source>
</evidence>
<dbReference type="EMBL" id="AP017928">
    <property type="protein sequence ID" value="BBA35778.1"/>
    <property type="molecule type" value="Genomic_DNA"/>
</dbReference>
<dbReference type="OrthoDB" id="9797595at2"/>
<gene>
    <name evidence="5" type="ORF">sS8_3846</name>
</gene>
<dbReference type="InterPro" id="IPR023393">
    <property type="entry name" value="START-like_dom_sf"/>
</dbReference>
<protein>
    <submittedName>
        <fullName evidence="5">Cyclase/dehydrase</fullName>
    </submittedName>
</protein>
<organism evidence="5 6">
    <name type="scientific">Methylocaldum marinum</name>
    <dbReference type="NCBI Taxonomy" id="1432792"/>
    <lineage>
        <taxon>Bacteria</taxon>
        <taxon>Pseudomonadati</taxon>
        <taxon>Pseudomonadota</taxon>
        <taxon>Gammaproteobacteria</taxon>
        <taxon>Methylococcales</taxon>
        <taxon>Methylococcaceae</taxon>
        <taxon>Methylocaldum</taxon>
    </lineage>
</organism>
<keyword evidence="6" id="KW-1185">Reference proteome</keyword>
<feature type="region of interest" description="Disordered" evidence="3">
    <location>
        <begin position="267"/>
        <end position="293"/>
    </location>
</feature>
<evidence type="ECO:0000259" key="4">
    <source>
        <dbReference type="Pfam" id="PF03364"/>
    </source>
</evidence>
<dbReference type="Proteomes" id="UP000266313">
    <property type="component" value="Chromosome"/>
</dbReference>
<dbReference type="KEGG" id="mmai:sS8_3846"/>
<dbReference type="Gene3D" id="3.30.530.20">
    <property type="match status" value="1"/>
</dbReference>
<evidence type="ECO:0000256" key="3">
    <source>
        <dbReference type="SAM" id="MobiDB-lite"/>
    </source>
</evidence>
<dbReference type="AlphaFoldDB" id="A0A250KVS7"/>
<comment type="similarity">
    <text evidence="1">Belongs to the ribosome association toxin RatA family.</text>
</comment>
<dbReference type="PANTHER" id="PTHR33824">
    <property type="entry name" value="POLYKETIDE CYCLASE/DEHYDRASE AND LIPID TRANSPORT SUPERFAMILY PROTEIN"/>
    <property type="match status" value="1"/>
</dbReference>
<evidence type="ECO:0000313" key="5">
    <source>
        <dbReference type="EMBL" id="BBA35778.1"/>
    </source>
</evidence>
<dbReference type="PANTHER" id="PTHR33824:SF7">
    <property type="entry name" value="POLYKETIDE CYCLASE_DEHYDRASE AND LIPID TRANSPORT SUPERFAMILY PROTEIN"/>
    <property type="match status" value="1"/>
</dbReference>
<evidence type="ECO:0000313" key="6">
    <source>
        <dbReference type="Proteomes" id="UP000266313"/>
    </source>
</evidence>
<dbReference type="CDD" id="cd07817">
    <property type="entry name" value="SRPBCC_8"/>
    <property type="match status" value="1"/>
</dbReference>
<accession>A0A250KVS7</accession>
<sequence length="293" mass="31783">MDEKQMAKSLGWFSIGLGLAEFAAPKKIADMVGLDGRRGMLQLFGLREIATGIGILMQPANPNWLQARVAGDALDLALLGSALSEDNPKRERTAAAIAAVAGVTALDIIGSEQLSRSAGMQSGAIHFRESITIDRSAKDLYRFWHALEHLPRIMNHIESVREIGPGRSHWVAKAPAGMRLEWDSEVIEDRPSERIAWRSLEGADVDNAGSVSFERAPGGRGTVVKVEMDYRPPGGIVGAKIAKLFGKAPEKQISVDLHRLKQLMETGEIATTEGQPAGRPRSLSGKYDEIVQT</sequence>
<dbReference type="Pfam" id="PF03364">
    <property type="entry name" value="Polyketide_cyc"/>
    <property type="match status" value="1"/>
</dbReference>
<evidence type="ECO:0000256" key="1">
    <source>
        <dbReference type="ARBA" id="ARBA00008918"/>
    </source>
</evidence>
<proteinExistence type="inferred from homology"/>
<name>A0A250KVS7_9GAMM</name>
<dbReference type="InterPro" id="IPR005031">
    <property type="entry name" value="COQ10_START"/>
</dbReference>
<reference evidence="5 6" key="1">
    <citation type="submission" date="2016-12" db="EMBL/GenBank/DDBJ databases">
        <title>Genome sequencing of Methylocaldum marinum.</title>
        <authorList>
            <person name="Takeuchi M."/>
            <person name="Kamagata Y."/>
            <person name="Hiraoka S."/>
            <person name="Oshima K."/>
            <person name="Hattori M."/>
            <person name="Iwasaki W."/>
        </authorList>
    </citation>
    <scope>NUCLEOTIDE SEQUENCE [LARGE SCALE GENOMIC DNA]</scope>
    <source>
        <strain evidence="5 6">S8</strain>
    </source>
</reference>